<reference evidence="2 3" key="1">
    <citation type="submission" date="2019-04" db="EMBL/GenBank/DDBJ databases">
        <title>A pseudo-fructophilic Leuconostoc citreum strain F192-5 isolated from peel of satsuma mandarin: the first report for isolation and characterization of strain-dependent fructophilic-like characteristics.</title>
        <authorList>
            <person name="Maeno S."/>
            <person name="Tanizawa Y."/>
            <person name="Kajikawa A."/>
            <person name="Kanesaki Y."/>
            <person name="Kubota E."/>
            <person name="Arita M."/>
            <person name="Leon D."/>
            <person name="Endo A."/>
        </authorList>
    </citation>
    <scope>NUCLEOTIDE SEQUENCE [LARGE SCALE GENOMIC DNA]</scope>
    <source>
        <strain evidence="2 3">F192-5</strain>
    </source>
</reference>
<accession>A0A5A5U1M5</accession>
<gene>
    <name evidence="2" type="ORF">LCIT_08760</name>
</gene>
<name>A0A5A5U1M5_LEUCI</name>
<dbReference type="RefSeq" id="WP_227005715.1">
    <property type="nucleotide sequence ID" value="NZ_BJJW01000006.1"/>
</dbReference>
<dbReference type="InterPro" id="IPR021697">
    <property type="entry name" value="DUF3278"/>
</dbReference>
<feature type="transmembrane region" description="Helical" evidence="1">
    <location>
        <begin position="31"/>
        <end position="51"/>
    </location>
</feature>
<keyword evidence="1" id="KW-1133">Transmembrane helix</keyword>
<dbReference type="Pfam" id="PF11683">
    <property type="entry name" value="DUF3278"/>
    <property type="match status" value="1"/>
</dbReference>
<proteinExistence type="predicted"/>
<organism evidence="2 3">
    <name type="scientific">Leuconostoc citreum</name>
    <dbReference type="NCBI Taxonomy" id="33964"/>
    <lineage>
        <taxon>Bacteria</taxon>
        <taxon>Bacillati</taxon>
        <taxon>Bacillota</taxon>
        <taxon>Bacilli</taxon>
        <taxon>Lactobacillales</taxon>
        <taxon>Lactobacillaceae</taxon>
        <taxon>Leuconostoc</taxon>
    </lineage>
</organism>
<keyword evidence="1" id="KW-0812">Transmembrane</keyword>
<evidence type="ECO:0000313" key="3">
    <source>
        <dbReference type="Proteomes" id="UP000323274"/>
    </source>
</evidence>
<evidence type="ECO:0008006" key="4">
    <source>
        <dbReference type="Google" id="ProtNLM"/>
    </source>
</evidence>
<dbReference type="EMBL" id="BJJW01000006">
    <property type="protein sequence ID" value="GDZ83634.1"/>
    <property type="molecule type" value="Genomic_DNA"/>
</dbReference>
<evidence type="ECO:0000256" key="1">
    <source>
        <dbReference type="SAM" id="Phobius"/>
    </source>
</evidence>
<dbReference type="AlphaFoldDB" id="A0A5A5U1M5"/>
<sequence>MRTTKIIKRFYGVQGVLDEYRRQEFYKIGNTGFMALFCYTLISNVIVFVIVSLDNYKHVQDILICYMSINILFLTYGICGYVLIATRRRHLLENEVLDIQIQKLRLKFLATRQGIFLDYSSIYLMY</sequence>
<dbReference type="Proteomes" id="UP000323274">
    <property type="component" value="Unassembled WGS sequence"/>
</dbReference>
<feature type="transmembrane region" description="Helical" evidence="1">
    <location>
        <begin position="63"/>
        <end position="84"/>
    </location>
</feature>
<evidence type="ECO:0000313" key="2">
    <source>
        <dbReference type="EMBL" id="GDZ83634.1"/>
    </source>
</evidence>
<protein>
    <recommendedName>
        <fullName evidence="4">DUF3278 domain-containing protein</fullName>
    </recommendedName>
</protein>
<keyword evidence="1" id="KW-0472">Membrane</keyword>
<comment type="caution">
    <text evidence="2">The sequence shown here is derived from an EMBL/GenBank/DDBJ whole genome shotgun (WGS) entry which is preliminary data.</text>
</comment>